<proteinExistence type="predicted"/>
<protein>
    <submittedName>
        <fullName evidence="3">Ubiquinone/menaquinone biosynthesis C-methylase UbiE</fullName>
    </submittedName>
</protein>
<feature type="domain" description="Methyltransferase type 11" evidence="2">
    <location>
        <begin position="41"/>
        <end position="138"/>
    </location>
</feature>
<dbReference type="CDD" id="cd02440">
    <property type="entry name" value="AdoMet_MTases"/>
    <property type="match status" value="1"/>
</dbReference>
<evidence type="ECO:0000259" key="2">
    <source>
        <dbReference type="Pfam" id="PF08241"/>
    </source>
</evidence>
<sequence>MNERRFDPSKMAKLDNPDRRKALPPEKLLSELNIREDQTVLDLGAGTGYFTIPAAKLTQGTVYALDVEPQMLSVLKERVEQEGLQNVHYVNGVIEEIPLADEIADYVIASFVLHEVEPLSKGLQEIYRTLKPGGKCFCLEWEKKQMEQGPPLNHRIHSSDMEESMKQQGFKVISRSFPTDQHYLLIVEK</sequence>
<accession>A0ABS4GKS7</accession>
<feature type="region of interest" description="Disordered" evidence="1">
    <location>
        <begin position="1"/>
        <end position="22"/>
    </location>
</feature>
<dbReference type="Pfam" id="PF08241">
    <property type="entry name" value="Methyltransf_11"/>
    <property type="match status" value="1"/>
</dbReference>
<dbReference type="EMBL" id="JAGGKT010000002">
    <property type="protein sequence ID" value="MBP1930868.1"/>
    <property type="molecule type" value="Genomic_DNA"/>
</dbReference>
<organism evidence="3 4">
    <name type="scientific">Ammoniphilus resinae</name>
    <dbReference type="NCBI Taxonomy" id="861532"/>
    <lineage>
        <taxon>Bacteria</taxon>
        <taxon>Bacillati</taxon>
        <taxon>Bacillota</taxon>
        <taxon>Bacilli</taxon>
        <taxon>Bacillales</taxon>
        <taxon>Paenibacillaceae</taxon>
        <taxon>Aneurinibacillus group</taxon>
        <taxon>Ammoniphilus</taxon>
    </lineage>
</organism>
<keyword evidence="4" id="KW-1185">Reference proteome</keyword>
<reference evidence="3 4" key="1">
    <citation type="submission" date="2021-03" db="EMBL/GenBank/DDBJ databases">
        <title>Genomic Encyclopedia of Type Strains, Phase IV (KMG-IV): sequencing the most valuable type-strain genomes for metagenomic binning, comparative biology and taxonomic classification.</title>
        <authorList>
            <person name="Goeker M."/>
        </authorList>
    </citation>
    <scope>NUCLEOTIDE SEQUENCE [LARGE SCALE GENOMIC DNA]</scope>
    <source>
        <strain evidence="3 4">DSM 24738</strain>
    </source>
</reference>
<evidence type="ECO:0000313" key="4">
    <source>
        <dbReference type="Proteomes" id="UP001519343"/>
    </source>
</evidence>
<dbReference type="Proteomes" id="UP001519343">
    <property type="component" value="Unassembled WGS sequence"/>
</dbReference>
<evidence type="ECO:0000313" key="3">
    <source>
        <dbReference type="EMBL" id="MBP1930868.1"/>
    </source>
</evidence>
<dbReference type="InterPro" id="IPR013216">
    <property type="entry name" value="Methyltransf_11"/>
</dbReference>
<evidence type="ECO:0000256" key="1">
    <source>
        <dbReference type="SAM" id="MobiDB-lite"/>
    </source>
</evidence>
<dbReference type="Gene3D" id="3.40.50.150">
    <property type="entry name" value="Vaccinia Virus protein VP39"/>
    <property type="match status" value="1"/>
</dbReference>
<dbReference type="SUPFAM" id="SSF53335">
    <property type="entry name" value="S-adenosyl-L-methionine-dependent methyltransferases"/>
    <property type="match status" value="1"/>
</dbReference>
<dbReference type="InterPro" id="IPR029063">
    <property type="entry name" value="SAM-dependent_MTases_sf"/>
</dbReference>
<keyword evidence="3" id="KW-0830">Ubiquinone</keyword>
<dbReference type="RefSeq" id="WP_209808984.1">
    <property type="nucleotide sequence ID" value="NZ_JAGGKT010000002.1"/>
</dbReference>
<comment type="caution">
    <text evidence="3">The sequence shown here is derived from an EMBL/GenBank/DDBJ whole genome shotgun (WGS) entry which is preliminary data.</text>
</comment>
<name>A0ABS4GKS7_9BACL</name>
<gene>
    <name evidence="3" type="ORF">J2Z37_000865</name>
</gene>
<dbReference type="PANTHER" id="PTHR43591">
    <property type="entry name" value="METHYLTRANSFERASE"/>
    <property type="match status" value="1"/>
</dbReference>